<sequence length="326" mass="39329">MRELLLVNYNIHVTEQVRINGRDGFHDKYNYYFIISATNKEMILLEQAALAYYLTEIGYKHTAIPIPTMGNKWFVEKDNQHYLVLKVEKIQDSSTLTHGQRMAEFHNKSAEYQYEPTEISSYGQWKELWIKKITAYEQKIQLEMEGKSSSNKYYRLLVDMFPYIIGISENAIQYIQESETEKRFHKSDQGVFTFHRYTNDLLQPIIWTDKLVYDHPSRDLAEYIRHHLLLDSVPINEMKQFLIDYQELRPLSVFSWRLLYARLVYPIHLFDFIEKGFNGENVDEYYQDLKQLLKIQNRYENRLSELFDLLDVDYKRYDFPIIKWLD</sequence>
<reference evidence="1" key="2">
    <citation type="submission" date="2020-09" db="EMBL/GenBank/DDBJ databases">
        <authorList>
            <person name="Sun Q."/>
            <person name="Zhou Y."/>
        </authorList>
    </citation>
    <scope>NUCLEOTIDE SEQUENCE</scope>
    <source>
        <strain evidence="1">CGMCC 1.12408</strain>
    </source>
</reference>
<dbReference type="InterPro" id="IPR011009">
    <property type="entry name" value="Kinase-like_dom_sf"/>
</dbReference>
<dbReference type="Proteomes" id="UP000613512">
    <property type="component" value="Unassembled WGS sequence"/>
</dbReference>
<evidence type="ECO:0000313" key="1">
    <source>
        <dbReference type="EMBL" id="GGA76695.1"/>
    </source>
</evidence>
<proteinExistence type="predicted"/>
<dbReference type="AlphaFoldDB" id="A0A916W808"/>
<dbReference type="SUPFAM" id="SSF56112">
    <property type="entry name" value="Protein kinase-like (PK-like)"/>
    <property type="match status" value="1"/>
</dbReference>
<dbReference type="GO" id="GO:0042601">
    <property type="term" value="C:endospore-forming forespore"/>
    <property type="evidence" value="ECO:0007669"/>
    <property type="project" value="TreeGrafter"/>
</dbReference>
<organism evidence="1 2">
    <name type="scientific">Ornithinibacillus halotolerans</name>
    <dbReference type="NCBI Taxonomy" id="1274357"/>
    <lineage>
        <taxon>Bacteria</taxon>
        <taxon>Bacillati</taxon>
        <taxon>Bacillota</taxon>
        <taxon>Bacilli</taxon>
        <taxon>Bacillales</taxon>
        <taxon>Bacillaceae</taxon>
        <taxon>Ornithinibacillus</taxon>
    </lineage>
</organism>
<dbReference type="EMBL" id="BMEY01000009">
    <property type="protein sequence ID" value="GGA76695.1"/>
    <property type="molecule type" value="Genomic_DNA"/>
</dbReference>
<keyword evidence="2" id="KW-1185">Reference proteome</keyword>
<evidence type="ECO:0000313" key="2">
    <source>
        <dbReference type="Proteomes" id="UP000613512"/>
    </source>
</evidence>
<dbReference type="Gene3D" id="3.90.1200.10">
    <property type="match status" value="1"/>
</dbReference>
<gene>
    <name evidence="1" type="ORF">GCM10008025_20370</name>
</gene>
<keyword evidence="1" id="KW-0946">Virion</keyword>
<protein>
    <submittedName>
        <fullName evidence="1">Spore coat protein YutH</fullName>
    </submittedName>
</protein>
<keyword evidence="1" id="KW-0167">Capsid protein</keyword>
<comment type="caution">
    <text evidence="1">The sequence shown here is derived from an EMBL/GenBank/DDBJ whole genome shotgun (WGS) entry which is preliminary data.</text>
</comment>
<name>A0A916W808_9BACI</name>
<accession>A0A916W808</accession>
<dbReference type="InterPro" id="IPR047175">
    <property type="entry name" value="CotS-like"/>
</dbReference>
<dbReference type="RefSeq" id="WP_188384561.1">
    <property type="nucleotide sequence ID" value="NZ_BMEY01000009.1"/>
</dbReference>
<dbReference type="PANTHER" id="PTHR39179:SF2">
    <property type="entry name" value="ENDOSPORE COAT-ASSOCIATED PROTEIN YUTH"/>
    <property type="match status" value="1"/>
</dbReference>
<dbReference type="PANTHER" id="PTHR39179">
    <property type="entry name" value="SPORE COAT PROTEIN I"/>
    <property type="match status" value="1"/>
</dbReference>
<reference evidence="1" key="1">
    <citation type="journal article" date="2014" name="Int. J. Syst. Evol. Microbiol.">
        <title>Complete genome sequence of Corynebacterium casei LMG S-19264T (=DSM 44701T), isolated from a smear-ripened cheese.</title>
        <authorList>
            <consortium name="US DOE Joint Genome Institute (JGI-PGF)"/>
            <person name="Walter F."/>
            <person name="Albersmeier A."/>
            <person name="Kalinowski J."/>
            <person name="Ruckert C."/>
        </authorList>
    </citation>
    <scope>NUCLEOTIDE SEQUENCE</scope>
    <source>
        <strain evidence="1">CGMCC 1.12408</strain>
    </source>
</reference>